<feature type="binding site" evidence="5">
    <location>
        <position position="274"/>
    </location>
    <ligand>
        <name>FAD</name>
        <dbReference type="ChEBI" id="CHEBI:57692"/>
    </ligand>
</feature>
<evidence type="ECO:0000256" key="2">
    <source>
        <dbReference type="ARBA" id="ARBA00010790"/>
    </source>
</evidence>
<dbReference type="InParanoid" id="A0A7E5VA49"/>
<protein>
    <submittedName>
        <fullName evidence="8">Uncharacterized protein LOC113492063 isoform X1</fullName>
    </submittedName>
</protein>
<dbReference type="Gene3D" id="3.50.50.60">
    <property type="entry name" value="FAD/NAD(P)-binding domain"/>
    <property type="match status" value="1"/>
</dbReference>
<dbReference type="Pfam" id="PF00732">
    <property type="entry name" value="GMC_oxred_N"/>
    <property type="match status" value="1"/>
</dbReference>
<dbReference type="InterPro" id="IPR036188">
    <property type="entry name" value="FAD/NAD-bd_sf"/>
</dbReference>
<dbReference type="InterPro" id="IPR012132">
    <property type="entry name" value="GMC_OxRdtase"/>
</dbReference>
<dbReference type="GeneID" id="113492063"/>
<reference evidence="8" key="1">
    <citation type="submission" date="2025-08" db="UniProtKB">
        <authorList>
            <consortium name="RefSeq"/>
        </authorList>
    </citation>
    <scope>IDENTIFICATION</scope>
</reference>
<comment type="cofactor">
    <cofactor evidence="1 5">
        <name>FAD</name>
        <dbReference type="ChEBI" id="CHEBI:57692"/>
    </cofactor>
</comment>
<dbReference type="Pfam" id="PF05199">
    <property type="entry name" value="GMC_oxred_C"/>
    <property type="match status" value="1"/>
</dbReference>
<dbReference type="GO" id="GO:0016614">
    <property type="term" value="F:oxidoreductase activity, acting on CH-OH group of donors"/>
    <property type="evidence" value="ECO:0007669"/>
    <property type="project" value="InterPro"/>
</dbReference>
<evidence type="ECO:0000256" key="4">
    <source>
        <dbReference type="ARBA" id="ARBA00022827"/>
    </source>
</evidence>
<dbReference type="PANTHER" id="PTHR11552:SF147">
    <property type="entry name" value="CHOLINE DEHYDROGENASE, MITOCHONDRIAL"/>
    <property type="match status" value="1"/>
</dbReference>
<dbReference type="GO" id="GO:0050660">
    <property type="term" value="F:flavin adenine dinucleotide binding"/>
    <property type="evidence" value="ECO:0007669"/>
    <property type="project" value="InterPro"/>
</dbReference>
<name>A0A7E5VA49_TRINI</name>
<dbReference type="KEGG" id="tnl:113492063"/>
<dbReference type="SUPFAM" id="SSF54373">
    <property type="entry name" value="FAD-linked reductases, C-terminal domain"/>
    <property type="match status" value="1"/>
</dbReference>
<accession>A0A7E5VA49</accession>
<keyword evidence="7" id="KW-1185">Reference proteome</keyword>
<gene>
    <name evidence="8" type="primary">LOC113492063</name>
</gene>
<comment type="similarity">
    <text evidence="2">Belongs to the GMC oxidoreductase family.</text>
</comment>
<dbReference type="RefSeq" id="XP_026725149.1">
    <property type="nucleotide sequence ID" value="XM_026869348.1"/>
</dbReference>
<dbReference type="Proteomes" id="UP000322000">
    <property type="component" value="Chromosome 3"/>
</dbReference>
<organism evidence="7 8">
    <name type="scientific">Trichoplusia ni</name>
    <name type="common">Cabbage looper</name>
    <dbReference type="NCBI Taxonomy" id="7111"/>
    <lineage>
        <taxon>Eukaryota</taxon>
        <taxon>Metazoa</taxon>
        <taxon>Ecdysozoa</taxon>
        <taxon>Arthropoda</taxon>
        <taxon>Hexapoda</taxon>
        <taxon>Insecta</taxon>
        <taxon>Pterygota</taxon>
        <taxon>Neoptera</taxon>
        <taxon>Endopterygota</taxon>
        <taxon>Lepidoptera</taxon>
        <taxon>Glossata</taxon>
        <taxon>Ditrysia</taxon>
        <taxon>Noctuoidea</taxon>
        <taxon>Noctuidae</taxon>
        <taxon>Plusiinae</taxon>
        <taxon>Trichoplusia</taxon>
    </lineage>
</organism>
<dbReference type="PANTHER" id="PTHR11552">
    <property type="entry name" value="GLUCOSE-METHANOL-CHOLINE GMC OXIDOREDUCTASE"/>
    <property type="match status" value="1"/>
</dbReference>
<feature type="domain" description="Glucose-methanol-choline oxidoreductase N-terminal" evidence="6">
    <location>
        <begin position="311"/>
        <end position="325"/>
    </location>
</feature>
<sequence>MQCYNSTCLTPSTGAAPQIFASALQFFAATQCLVSEKRVPDADVRNLEKFDFIVVGAGTAGSILANRLSAVNNWSVLLIEAGDDEPVEAKIPALNSALMKNKYYDWFYQTAPNGRNNLANKNESVFWPRGKLLGGSSNLNAMIYIQGNDADFKNWYDAGNKEWSVEEVRRCFRKAESFQDMKALENPEISNHYGHDGPLVINTFNGTFGYSEMVLCAWDELGIKNVEDLNVANVMGSGIMRATAAGGIRQSHNRAYLYPAVHRKNLKIMKNSFVTKILIKNLSKTAYGVEVRKKSRKYKLLATKEVIISAGAINSPQLLMLSGIGSREHLRAKGISVLVDSPMVGQNLQDHILLPFPIYGNEPGERGVADEQFDAIRYLYNRTGYLAENRIANILAFYSENKNATYPDFQSHLHILWKNSSALRNLLGNIYSYKDQVVNPIVKMNQKHAIYFHAFNLLHPFSRGNISLVSNDPYDYPLIHNNYFSDPRDLESAVTGIKMLTRVVDTSYFRSIKAFLGRMEWPACDVYELDSRDYWKCICINMAVTIYHPVGTCMMGPDPQTSVVSSRLKVHGVNNLRVIDASIMPTITSGNTNAPVTAIGERGAELVIEDHMIVTSMNT</sequence>
<dbReference type="InterPro" id="IPR000172">
    <property type="entry name" value="GMC_OxRdtase_N"/>
</dbReference>
<dbReference type="Gene3D" id="3.30.560.10">
    <property type="entry name" value="Glucose Oxidase, domain 3"/>
    <property type="match status" value="1"/>
</dbReference>
<evidence type="ECO:0000256" key="3">
    <source>
        <dbReference type="ARBA" id="ARBA00022630"/>
    </source>
</evidence>
<evidence type="ECO:0000313" key="7">
    <source>
        <dbReference type="Proteomes" id="UP000322000"/>
    </source>
</evidence>
<dbReference type="PIRSF" id="PIRSF000137">
    <property type="entry name" value="Alcohol_oxidase"/>
    <property type="match status" value="1"/>
</dbReference>
<dbReference type="InterPro" id="IPR007867">
    <property type="entry name" value="GMC_OxRtase_C"/>
</dbReference>
<keyword evidence="4 5" id="KW-0274">FAD</keyword>
<evidence type="ECO:0000256" key="1">
    <source>
        <dbReference type="ARBA" id="ARBA00001974"/>
    </source>
</evidence>
<keyword evidence="3" id="KW-0285">Flavoprotein</keyword>
<dbReference type="SUPFAM" id="SSF51905">
    <property type="entry name" value="FAD/NAD(P)-binding domain"/>
    <property type="match status" value="1"/>
</dbReference>
<proteinExistence type="inferred from homology"/>
<evidence type="ECO:0000259" key="6">
    <source>
        <dbReference type="PROSITE" id="PS00624"/>
    </source>
</evidence>
<dbReference type="PROSITE" id="PS00624">
    <property type="entry name" value="GMC_OXRED_2"/>
    <property type="match status" value="1"/>
</dbReference>
<dbReference type="OrthoDB" id="269227at2759"/>
<dbReference type="AlphaFoldDB" id="A0A7E5VA49"/>
<evidence type="ECO:0000313" key="8">
    <source>
        <dbReference type="RefSeq" id="XP_026725149.1"/>
    </source>
</evidence>
<evidence type="ECO:0000256" key="5">
    <source>
        <dbReference type="PIRSR" id="PIRSR000137-2"/>
    </source>
</evidence>